<keyword evidence="1" id="KW-0255">Endonuclease</keyword>
<keyword evidence="1" id="KW-0378">Hydrolase</keyword>
<protein>
    <submittedName>
        <fullName evidence="1">Restriction endonuclease</fullName>
    </submittedName>
</protein>
<dbReference type="InterPro" id="IPR050742">
    <property type="entry name" value="Helicase_Restrict-Modif_Enz"/>
</dbReference>
<dbReference type="GO" id="GO:0005524">
    <property type="term" value="F:ATP binding"/>
    <property type="evidence" value="ECO:0007669"/>
    <property type="project" value="InterPro"/>
</dbReference>
<name>A0A385PZP8_9FIRM</name>
<dbReference type="Pfam" id="PF04851">
    <property type="entry name" value="ResIII"/>
    <property type="match status" value="1"/>
</dbReference>
<reference evidence="1 2" key="1">
    <citation type="submission" date="2018-09" db="EMBL/GenBank/DDBJ databases">
        <title>Genome sequencing of Lachnoanaerobaculum umeaense DSM 23576.</title>
        <authorList>
            <person name="Kook J.-K."/>
            <person name="Park S.-N."/>
            <person name="Lim Y.K."/>
        </authorList>
    </citation>
    <scope>NUCLEOTIDE SEQUENCE [LARGE SCALE GENOMIC DNA]</scope>
    <source>
        <strain evidence="2">DSM 23576 \ CCUG 58757</strain>
    </source>
</reference>
<dbReference type="PANTHER" id="PTHR47396">
    <property type="entry name" value="TYPE I RESTRICTION ENZYME ECOKI R PROTEIN"/>
    <property type="match status" value="1"/>
</dbReference>
<keyword evidence="2" id="KW-1185">Reference proteome</keyword>
<dbReference type="EMBL" id="CP032364">
    <property type="protein sequence ID" value="AYA98854.1"/>
    <property type="molecule type" value="Genomic_DNA"/>
</dbReference>
<dbReference type="PANTHER" id="PTHR47396:SF1">
    <property type="entry name" value="ATP-DEPENDENT HELICASE IRC3-RELATED"/>
    <property type="match status" value="1"/>
</dbReference>
<dbReference type="InterPro" id="IPR014001">
    <property type="entry name" value="Helicase_ATP-bd"/>
</dbReference>
<dbReference type="SUPFAM" id="SSF53335">
    <property type="entry name" value="S-adenosyl-L-methionine-dependent methyltransferases"/>
    <property type="match status" value="1"/>
</dbReference>
<dbReference type="InterPro" id="IPR029063">
    <property type="entry name" value="SAM-dependent_MTases_sf"/>
</dbReference>
<dbReference type="InterPro" id="IPR006935">
    <property type="entry name" value="Helicase/UvrB_N"/>
</dbReference>
<dbReference type="GO" id="GO:0003677">
    <property type="term" value="F:DNA binding"/>
    <property type="evidence" value="ECO:0007669"/>
    <property type="project" value="InterPro"/>
</dbReference>
<dbReference type="REBASE" id="272008">
    <property type="entry name" value="Lum23576ORF2270P"/>
</dbReference>
<dbReference type="GO" id="GO:0016787">
    <property type="term" value="F:hydrolase activity"/>
    <property type="evidence" value="ECO:0007669"/>
    <property type="project" value="InterPro"/>
</dbReference>
<dbReference type="SMART" id="SM00487">
    <property type="entry name" value="DEXDc"/>
    <property type="match status" value="1"/>
</dbReference>
<keyword evidence="1" id="KW-0540">Nuclease</keyword>
<proteinExistence type="predicted"/>
<dbReference type="KEGG" id="lua:D4A81_02270"/>
<gene>
    <name evidence="1" type="ORF">D4A81_02270</name>
</gene>
<dbReference type="GO" id="GO:0004519">
    <property type="term" value="F:endonuclease activity"/>
    <property type="evidence" value="ECO:0007669"/>
    <property type="project" value="UniProtKB-KW"/>
</dbReference>
<organism evidence="1 2">
    <name type="scientific">Lachnoanaerobaculum umeaense</name>
    <dbReference type="NCBI Taxonomy" id="617123"/>
    <lineage>
        <taxon>Bacteria</taxon>
        <taxon>Bacillati</taxon>
        <taxon>Bacillota</taxon>
        <taxon>Clostridia</taxon>
        <taxon>Lachnospirales</taxon>
        <taxon>Lachnospiraceae</taxon>
        <taxon>Lachnoanaerobaculum</taxon>
    </lineage>
</organism>
<accession>A0A385PZP8</accession>
<sequence length="1141" mass="131809">MAAISIKTAIRVNPQCYAYTLPEVPSKNGWTKIGFTERDVNVRISEQLHTAGLKPNICWHLLATYRTEPFGNFTDKDFHLYLKKLGFERESSTEWFKIDPNIAKLNYNDFTENHGVVNNATDTACPYTLRDEQNDAVEMTLKYFNSHKDGEFLWNAKPRFGKTLAAYDLCKRMKAKNILIVTNRPAIANSWYSDYETFLGTESGLYFVSNVDGIKDKKYVYSRSEYVYKVSKEDNDDRGCIQFVSLQDLKGSIYFGGQYDKLMEVSDTRDEKGNYKGILWDILIIDEAHEGVDTYKTDIAFDHIRRSHTLHLSGTPFKALANDKFPQDAIYNWTYADEQAKKRDWDQKDELENPYENLPCLNLYTYQMSDIIKDKLTKGIELDNNMEEYAFDLNEFFATNESGKFVHDTDVDKFLDALTKQEKFPFSTEELRNELKHTFWLLNRVASVKALAKKLELHPIFREYKVIIAAGNGKLDDESESSKSFDRVTEAIKEYEKTITLSVGQLTTGVTIKEWSAVLMLSNMSSPSLYMQAAFRAQNPCLFKGSNGGFYRKKNAYVFDFDPARTLNIFEKFANDLIPQYSGNNMDVDIRKHNIKALLNFFPVYGEDDSGEMMLLDAESVLSIPRHIYAKEVVERGFMSNFLFANVSGIFAAPREIIDIINNMQAIEEPTTLNRVNIDENTSVELCINDKGNVEISKEQVIGTAKDLFGEKIYSTVSTGLENMADEIVKDREANPQPKKNELDELQKKFSKPLTDIMMETVKQKYGNDLKKSTQNQLERDIHNKTSVIVKHKYGEYTINANKLEKEKEEKIVEAQNRGASMIDISKLDEEYNNRKIEIYNQLVHDIKDKLDSEDTVKSMTYDIVETVETEKLNKEKESIEGSIRDHLRGFSRTIPAFLMAYGDENTTLENFDSLVPEDVFFEVTRSTQSDEGVTLAQFRMLRDGGFYYEKDESGNDIRDEAHKKYFEGHLFDEVVFNDAVAEFMKKRAELADYFSESSDGDIFDYIPPQRTNQIFTPKLVVKDMVNMLEKENPGCFDNPDSTFADLYMKSGMYITEIVKRLFQSNKMKELFPDETIRLNHIFSNQVYGCAPTEIIYQICRRYILGFSDRIKIEKDNIRLCDTLEYVKNGELEDKIRELFD</sequence>
<dbReference type="SMART" id="SM00974">
    <property type="entry name" value="T5orf172"/>
    <property type="match status" value="1"/>
</dbReference>
<dbReference type="RefSeq" id="WP_111525287.1">
    <property type="nucleotide sequence ID" value="NZ_CP032364.1"/>
</dbReference>
<dbReference type="AlphaFoldDB" id="A0A385PZP8"/>
<dbReference type="GO" id="GO:0005829">
    <property type="term" value="C:cytosol"/>
    <property type="evidence" value="ECO:0007669"/>
    <property type="project" value="TreeGrafter"/>
</dbReference>
<dbReference type="Gene3D" id="3.40.50.300">
    <property type="entry name" value="P-loop containing nucleotide triphosphate hydrolases"/>
    <property type="match status" value="2"/>
</dbReference>
<dbReference type="SUPFAM" id="SSF52540">
    <property type="entry name" value="P-loop containing nucleoside triphosphate hydrolases"/>
    <property type="match status" value="2"/>
</dbReference>
<dbReference type="InterPro" id="IPR027417">
    <property type="entry name" value="P-loop_NTPase"/>
</dbReference>
<evidence type="ECO:0000313" key="2">
    <source>
        <dbReference type="Proteomes" id="UP000265562"/>
    </source>
</evidence>
<dbReference type="InterPro" id="IPR018306">
    <property type="entry name" value="Phage_T5_Orf172_DNA-bd"/>
</dbReference>
<evidence type="ECO:0000313" key="1">
    <source>
        <dbReference type="EMBL" id="AYA98854.1"/>
    </source>
</evidence>
<dbReference type="Proteomes" id="UP000265562">
    <property type="component" value="Chromosome"/>
</dbReference>
<dbReference type="OrthoDB" id="9813673at2"/>